<keyword evidence="5" id="KW-1185">Reference proteome</keyword>
<evidence type="ECO:0000313" key="4">
    <source>
        <dbReference type="EMBL" id="KAJ8302076.1"/>
    </source>
</evidence>
<dbReference type="EMBL" id="JARBDR010000918">
    <property type="protein sequence ID" value="KAJ8302076.1"/>
    <property type="molecule type" value="Genomic_DNA"/>
</dbReference>
<dbReference type="InterPro" id="IPR000157">
    <property type="entry name" value="TIR_dom"/>
</dbReference>
<dbReference type="PROSITE" id="PS50005">
    <property type="entry name" value="TPR"/>
    <property type="match status" value="1"/>
</dbReference>
<feature type="non-terminal residue" evidence="4">
    <location>
        <position position="1"/>
    </location>
</feature>
<dbReference type="PANTHER" id="PTHR16253">
    <property type="entry name" value="TETRATRICOPEPTIDE REPEAT PROTEIN 22"/>
    <property type="match status" value="1"/>
</dbReference>
<name>A0ABQ9E9Q0_TEGGR</name>
<dbReference type="Gene3D" id="1.25.40.10">
    <property type="entry name" value="Tetratricopeptide repeat domain"/>
    <property type="match status" value="1"/>
</dbReference>
<feature type="domain" description="TIR" evidence="3">
    <location>
        <begin position="715"/>
        <end position="852"/>
    </location>
</feature>
<gene>
    <name evidence="4" type="ORF">KUTeg_021063</name>
</gene>
<dbReference type="PANTHER" id="PTHR16253:SF0">
    <property type="entry name" value="TETRATRICOPEPTIDE REPEAT PROTEIN 22"/>
    <property type="match status" value="1"/>
</dbReference>
<evidence type="ECO:0000259" key="3">
    <source>
        <dbReference type="PROSITE" id="PS50104"/>
    </source>
</evidence>
<feature type="region of interest" description="Disordered" evidence="2">
    <location>
        <begin position="867"/>
        <end position="887"/>
    </location>
</feature>
<evidence type="ECO:0000313" key="5">
    <source>
        <dbReference type="Proteomes" id="UP001217089"/>
    </source>
</evidence>
<dbReference type="PROSITE" id="PS50104">
    <property type="entry name" value="TIR"/>
    <property type="match status" value="1"/>
</dbReference>
<evidence type="ECO:0000256" key="2">
    <source>
        <dbReference type="SAM" id="MobiDB-lite"/>
    </source>
</evidence>
<dbReference type="Pfam" id="PF01582">
    <property type="entry name" value="TIR"/>
    <property type="match status" value="1"/>
</dbReference>
<dbReference type="Gene3D" id="3.40.50.10140">
    <property type="entry name" value="Toll/interleukin-1 receptor homology (TIR) domain"/>
    <property type="match status" value="1"/>
</dbReference>
<protein>
    <recommendedName>
        <fullName evidence="3">TIR domain-containing protein</fullName>
    </recommendedName>
</protein>
<dbReference type="SUPFAM" id="SSF48452">
    <property type="entry name" value="TPR-like"/>
    <property type="match status" value="1"/>
</dbReference>
<dbReference type="SUPFAM" id="SSF52200">
    <property type="entry name" value="Toll/Interleukin receptor TIR domain"/>
    <property type="match status" value="1"/>
</dbReference>
<feature type="repeat" description="TPR" evidence="1">
    <location>
        <begin position="541"/>
        <end position="574"/>
    </location>
</feature>
<sequence>NEKRKHWKSPLKVIREFPYGITTPYYIKLVEFILCCWLLKMAFKRPRLTERHLTPDLPRPGFFTLHLKIASGIEEKQIYYLLGENDLELKSAPSFLQTAIKNINAVLMFTRPVFHGQAISDLEQVHKQYPKNINTLANLIYMCQNTKPRRDVTKYQEKLRNLQGNQVEESRRLLEQGYVLLTDTHSEAKENANKKVKDIRDILQQREHSTTGIRANQIRKTYEFVDQLEQHLKALPDICVEDTKKQRQWSIECFKTGLKGLEKQQSDVYKTEILVWKHCLGKAYNRVGGSCLAFSKTSEKKADLRISMTLFCEVIKGLPENTLKTLEPNMTICVARSYAYLGHMIMTKKKIIAGVKEPIPECMTHGGFEEIWANPIKALEKAQLLGDKDRVVLNRYGLTLQKDEKYDLALMRYNISINVCREYNWFAYSCRGDLYLTKYLSEYRKYEKEKEKQKHNRISMTDPKPPDKSLLVKAEEDLEKCLTYKTTNQLLLNLAYANYYQGTDPDKVKSMKDPVIDSTKVQKAILKLQESLEHHECGFHSKVYSLLGKCLFCLGDRNGGIEYMKTAINMEPPNVQDPVDFRDLCMFVLKTYQIEKNEPYSRRIYLLTELWVILQEAARKYKKRMKYQLIGVANLFPHEVLDLLQEVQRGKIRYNSKDSKTVIDICMGTLMEHNGKRVKMRADGLTVQELSPSECDEEPDVLSTEPAPEQPMFKKKYDFYISCSNEILPWVKICLLQTLEKQYNLKGCIRTRDFDPSKSAEESLASVLPETRKVVIVFSECYNRNYLKECYTIVRYTNPDGERKTAEENSFIIPILRDVKHLPECLNYIEPLEFSTPPYDFQKLWCALCEEYACPMSQSVDSTQMQISDSDSDTESTDSYFTAIGEQQQDWSWSSNMSLDEDS</sequence>
<proteinExistence type="predicted"/>
<dbReference type="InterPro" id="IPR042342">
    <property type="entry name" value="TTC22"/>
</dbReference>
<dbReference type="InterPro" id="IPR011990">
    <property type="entry name" value="TPR-like_helical_dom_sf"/>
</dbReference>
<comment type="caution">
    <text evidence="4">The sequence shown here is derived from an EMBL/GenBank/DDBJ whole genome shotgun (WGS) entry which is preliminary data.</text>
</comment>
<dbReference type="Proteomes" id="UP001217089">
    <property type="component" value="Unassembled WGS sequence"/>
</dbReference>
<reference evidence="4 5" key="1">
    <citation type="submission" date="2022-12" db="EMBL/GenBank/DDBJ databases">
        <title>Chromosome-level genome of Tegillarca granosa.</title>
        <authorList>
            <person name="Kim J."/>
        </authorList>
    </citation>
    <scope>NUCLEOTIDE SEQUENCE [LARGE SCALE GENOMIC DNA]</scope>
    <source>
        <strain evidence="4">Teg-2019</strain>
        <tissue evidence="4">Adductor muscle</tissue>
    </source>
</reference>
<dbReference type="InterPro" id="IPR035897">
    <property type="entry name" value="Toll_tir_struct_dom_sf"/>
</dbReference>
<organism evidence="4 5">
    <name type="scientific">Tegillarca granosa</name>
    <name type="common">Malaysian cockle</name>
    <name type="synonym">Anadara granosa</name>
    <dbReference type="NCBI Taxonomy" id="220873"/>
    <lineage>
        <taxon>Eukaryota</taxon>
        <taxon>Metazoa</taxon>
        <taxon>Spiralia</taxon>
        <taxon>Lophotrochozoa</taxon>
        <taxon>Mollusca</taxon>
        <taxon>Bivalvia</taxon>
        <taxon>Autobranchia</taxon>
        <taxon>Pteriomorphia</taxon>
        <taxon>Arcoida</taxon>
        <taxon>Arcoidea</taxon>
        <taxon>Arcidae</taxon>
        <taxon>Tegillarca</taxon>
    </lineage>
</organism>
<keyword evidence="1" id="KW-0802">TPR repeat</keyword>
<dbReference type="InterPro" id="IPR019734">
    <property type="entry name" value="TPR_rpt"/>
</dbReference>
<accession>A0ABQ9E9Q0</accession>
<evidence type="ECO:0000256" key="1">
    <source>
        <dbReference type="PROSITE-ProRule" id="PRU00339"/>
    </source>
</evidence>